<dbReference type="FunFam" id="3.40.50.1000:FF:000028">
    <property type="entry name" value="Calcium-transporting P-type ATPase, putative"/>
    <property type="match status" value="1"/>
</dbReference>
<dbReference type="GO" id="GO:0019346">
    <property type="term" value="P:transsulfuration"/>
    <property type="evidence" value="ECO:0007669"/>
    <property type="project" value="InterPro"/>
</dbReference>
<comment type="caution">
    <text evidence="17">Lacks conserved residue(s) required for the propagation of feature annotation.</text>
</comment>
<dbReference type="NCBIfam" id="TIGR01522">
    <property type="entry name" value="ATPase-IIA2_Ca"/>
    <property type="match status" value="1"/>
</dbReference>
<feature type="domain" description="Cation-transporting P-type ATPase N-terminal" evidence="19">
    <location>
        <begin position="612"/>
        <end position="686"/>
    </location>
</feature>
<evidence type="ECO:0000256" key="6">
    <source>
        <dbReference type="ARBA" id="ARBA00022741"/>
    </source>
</evidence>
<evidence type="ECO:0000256" key="15">
    <source>
        <dbReference type="ARBA" id="ARBA00023136"/>
    </source>
</evidence>
<dbReference type="Gene3D" id="3.40.1110.10">
    <property type="entry name" value="Calcium-transporting ATPase, cytoplasmic domain N"/>
    <property type="match status" value="1"/>
</dbReference>
<dbReference type="Pfam" id="PF13246">
    <property type="entry name" value="Cation_ATPase"/>
    <property type="match status" value="1"/>
</dbReference>
<feature type="region of interest" description="Disordered" evidence="18">
    <location>
        <begin position="732"/>
        <end position="751"/>
    </location>
</feature>
<evidence type="ECO:0000256" key="3">
    <source>
        <dbReference type="ARBA" id="ARBA00022448"/>
    </source>
</evidence>
<evidence type="ECO:0000256" key="16">
    <source>
        <dbReference type="ARBA" id="ARBA00038148"/>
    </source>
</evidence>
<dbReference type="Proteomes" id="UP000288725">
    <property type="component" value="Unassembled WGS sequence"/>
</dbReference>
<dbReference type="SUPFAM" id="SSF81653">
    <property type="entry name" value="Calcium ATPase, transduction domain A"/>
    <property type="match status" value="1"/>
</dbReference>
<evidence type="ECO:0000256" key="4">
    <source>
        <dbReference type="ARBA" id="ARBA00022568"/>
    </source>
</evidence>
<feature type="transmembrane region" description="Helical" evidence="17">
    <location>
        <begin position="1533"/>
        <end position="1558"/>
    </location>
</feature>
<dbReference type="EC" id="7.2.2.10" evidence="17"/>
<dbReference type="Pfam" id="PF00689">
    <property type="entry name" value="Cation_ATPase_C"/>
    <property type="match status" value="1"/>
</dbReference>
<evidence type="ECO:0000256" key="2">
    <source>
        <dbReference type="ARBA" id="ARBA00004653"/>
    </source>
</evidence>
<dbReference type="Gene3D" id="1.20.1110.10">
    <property type="entry name" value="Calcium-transporting ATPase, transmembrane domain"/>
    <property type="match status" value="2"/>
</dbReference>
<dbReference type="InterPro" id="IPR008250">
    <property type="entry name" value="ATPase_P-typ_transduc_dom_A_sf"/>
</dbReference>
<dbReference type="SUPFAM" id="SSF53383">
    <property type="entry name" value="PLP-dependent transferases"/>
    <property type="match status" value="1"/>
</dbReference>
<dbReference type="InterPro" id="IPR023299">
    <property type="entry name" value="ATPase_P-typ_cyto_dom_N"/>
</dbReference>
<dbReference type="Gene3D" id="2.70.150.10">
    <property type="entry name" value="Calcium-transporting ATPase, cytoplasmic transduction domain A"/>
    <property type="match status" value="1"/>
</dbReference>
<dbReference type="GO" id="GO:0000139">
    <property type="term" value="C:Golgi membrane"/>
    <property type="evidence" value="ECO:0007669"/>
    <property type="project" value="UniProtKB-SubCell"/>
</dbReference>
<dbReference type="SUPFAM" id="SSF56784">
    <property type="entry name" value="HAD-like"/>
    <property type="match status" value="1"/>
</dbReference>
<comment type="similarity">
    <text evidence="16 17">Belongs to the cation transport ATPase (P-type) (TC 3.A.3) family.</text>
</comment>
<evidence type="ECO:0000256" key="1">
    <source>
        <dbReference type="ARBA" id="ARBA00001933"/>
    </source>
</evidence>
<evidence type="ECO:0000256" key="14">
    <source>
        <dbReference type="ARBA" id="ARBA00023065"/>
    </source>
</evidence>
<dbReference type="InterPro" id="IPR015422">
    <property type="entry name" value="PyrdxlP-dep_Trfase_small"/>
</dbReference>
<organism evidence="20 21">
    <name type="scientific">Verticillium dahliae</name>
    <name type="common">Verticillium wilt</name>
    <dbReference type="NCBI Taxonomy" id="27337"/>
    <lineage>
        <taxon>Eukaryota</taxon>
        <taxon>Fungi</taxon>
        <taxon>Dikarya</taxon>
        <taxon>Ascomycota</taxon>
        <taxon>Pezizomycotina</taxon>
        <taxon>Sordariomycetes</taxon>
        <taxon>Hypocreomycetidae</taxon>
        <taxon>Glomerellales</taxon>
        <taxon>Plectosphaerellaceae</taxon>
        <taxon>Verticillium</taxon>
    </lineage>
</organism>
<sequence length="1610" mass="174672">MTALVAEGVFGRCVPPESKYAITTNLRGWDNAVKLRDGDKVVISQIVHIYPRFGPFQDVKLLFGALAGKLQLAEGLSLLAFTDPGVFQMIAKHVTSPHRREPIVSLEELQLHVVDVADIRLYVAVFPAAKTPGVIGAWMNPGIGLSIRLSEYLLSQIDTFTLVKSVSTTEAPPQGSFLPETADHAKLRERISGLLHRASVDPEKIRVTPDDVYLYPTGMAAIYTTHSQLVAHRPGTVVILGIAFPSTIQLLLETSPHGYKHFGPVDSAGLDVFESWLGEEAAQGRDVTYVLVEFPSNPLLASVDLRRIQALSRKFGFFFVIDETVGSFANIDVLPYCDLIVTSLAKTFSGYANVMGGSAALNPLAPRHAELRKLWDTRFHNEVFRGDAAVLLANSDSYLERTAVHNTNAGTMAAYLAAQTRDLDPSSPVLRVRYPTQMPDYNVFASFLRRPAEELPEPGGGCLLTVDFVNTVAAKAFYEALQFYHGPHLGAPKTLALCYVELVFNRNPEDAEYHRGYGLLRESVRISAGLEEVGDLVKTLEVALEAARKVWPWRGDGDDQGSLKKNDSLLPTSNYTPKITGASHDGDFEKEAPARPAYNRTTSAQSRSVAEQYSFMTPAETASRLQTSLTHGLAPASASGRLHDYGPNEIPHEPPEPLWLRFVKQFQEPLIVLLLVSAGASIFLGNTDDAVSITVAVTIVVTVGFVQEYRSEKSIEALSGLVPNHAHLIRGEQKGPSSGSWPAGSTNAKVEGAPTDTATAIEEALEVASSKVMAAQLVPGDLVLFTTGDRIPADIRVTKAADLTIDASNLTGENEPVRVTANARARPTPTTHLGGSNKLEPPSPAGSAVSSNREGGDDGEHNVAYMGTLVKSGYGQGIVFATGGNTHFGTIATSVSGTESPRSPLQLSMDDLGSQLSKVSFVIIGMISFVGWLQGKKLLEIFQISISLAVAAIPEGLPIIVTVTLALGVHRMAGHHAIVRKMPKVETLGSVNVVCTDKTGTLTMNHMTITKMWCFGSIEAFDVDSDDEATETKPDAATLRILRIGNIANNGRLARQYTENGAAARAVLSSTQGGDNPSTYTRWTGQPTDVAMLDLLDRFKEHDVRESIGTRIGEVPFSSERKWMGVTIGGQGKNDKDFSYMKGSIDRVLEACDTYLTRDGREVVLDSTRRKEALDAAEEMASRGLRVLAFASGAVRSNKNKPASNGSYFAGSDDNYKGLTFAGLVGMSDPPRPGVGKSIRRLMRGGVKVVMITGDAETTAAAIGRQLGMPVPHAVEHGSSQSAVRPVLRGDEIEAMSEEELAQAMQHTTIFARTNPDHKLKIIRAFQSRGDIVAMTGDGVNDAPALKKADIGISMGLHGTDVAKEAADMILTDDDFSTILRAIEEGKGIFNNIQNFLTFQLSTSAASLSLVFFCTLLGHPSPLNAMQILWINIIMDGPPAQSLGVEKVDKDVMNRPPRKRGDAVLTRTVLSRVMTSAAIIMTGTMLVYRHEMLSDGEVSRRDTTMTFTCFVLFDMFNALSCRSESKSILRGEIGLFSNVLFNWAVALSLVGQLLVIYFPWLQEVFQTEALGFFDLVRLVVLCSTVFWADEFRKYWKYSRRRIGGGYSQAV</sequence>
<dbReference type="Pfam" id="PF01053">
    <property type="entry name" value="Cys_Met_Meta_PP"/>
    <property type="match status" value="1"/>
</dbReference>
<dbReference type="EMBL" id="RSDZ01000031">
    <property type="protein sequence ID" value="RXG47710.1"/>
    <property type="molecule type" value="Genomic_DNA"/>
</dbReference>
<dbReference type="Pfam" id="PF00690">
    <property type="entry name" value="Cation_ATPase_N"/>
    <property type="match status" value="1"/>
</dbReference>
<comment type="catalytic activity">
    <reaction evidence="17">
        <text>Ca(2+)(in) + ATP + H2O = Ca(2+)(out) + ADP + phosphate + H(+)</text>
        <dbReference type="Rhea" id="RHEA:18105"/>
        <dbReference type="ChEBI" id="CHEBI:15377"/>
        <dbReference type="ChEBI" id="CHEBI:15378"/>
        <dbReference type="ChEBI" id="CHEBI:29108"/>
        <dbReference type="ChEBI" id="CHEBI:30616"/>
        <dbReference type="ChEBI" id="CHEBI:43474"/>
        <dbReference type="ChEBI" id="CHEBI:456216"/>
        <dbReference type="EC" id="7.2.2.10"/>
    </reaction>
</comment>
<keyword evidence="12 17" id="KW-1133">Transmembrane helix</keyword>
<evidence type="ECO:0000256" key="8">
    <source>
        <dbReference type="ARBA" id="ARBA00022840"/>
    </source>
</evidence>
<keyword evidence="6 17" id="KW-0547">Nucleotide-binding</keyword>
<keyword evidence="13" id="KW-0333">Golgi apparatus</keyword>
<feature type="transmembrane region" description="Helical" evidence="17">
    <location>
        <begin position="1469"/>
        <end position="1488"/>
    </location>
</feature>
<dbReference type="GO" id="GO:0005524">
    <property type="term" value="F:ATP binding"/>
    <property type="evidence" value="ECO:0007669"/>
    <property type="project" value="UniProtKB-KW"/>
</dbReference>
<evidence type="ECO:0000256" key="9">
    <source>
        <dbReference type="ARBA" id="ARBA00022842"/>
    </source>
</evidence>
<keyword evidence="10" id="KW-0663">Pyridoxal phosphate</keyword>
<dbReference type="SFLD" id="SFLDF00027">
    <property type="entry name" value="p-type_atpase"/>
    <property type="match status" value="1"/>
</dbReference>
<comment type="caution">
    <text evidence="20">The sequence shown here is derived from an EMBL/GenBank/DDBJ whole genome shotgun (WGS) entry which is preliminary data.</text>
</comment>
<comment type="function">
    <text evidence="17">Catalyzes the hydrolysis of ATP coupled with the transport of calcium.</text>
</comment>
<keyword evidence="3 17" id="KW-0813">Transport</keyword>
<keyword evidence="5 17" id="KW-0812">Transmembrane</keyword>
<dbReference type="InterPro" id="IPR023298">
    <property type="entry name" value="ATPase_P-typ_TM_dom_sf"/>
</dbReference>
<dbReference type="SFLD" id="SFLDS00003">
    <property type="entry name" value="Haloacid_Dehalogenase"/>
    <property type="match status" value="1"/>
</dbReference>
<evidence type="ECO:0000256" key="18">
    <source>
        <dbReference type="SAM" id="MobiDB-lite"/>
    </source>
</evidence>
<dbReference type="InterPro" id="IPR018303">
    <property type="entry name" value="ATPase_P-typ_P_site"/>
</dbReference>
<evidence type="ECO:0000256" key="12">
    <source>
        <dbReference type="ARBA" id="ARBA00022989"/>
    </source>
</evidence>
<feature type="compositionally biased region" description="Polar residues" evidence="18">
    <location>
        <begin position="735"/>
        <end position="748"/>
    </location>
</feature>
<evidence type="ECO:0000259" key="19">
    <source>
        <dbReference type="SMART" id="SM00831"/>
    </source>
</evidence>
<feature type="region of interest" description="Disordered" evidence="18">
    <location>
        <begin position="823"/>
        <end position="862"/>
    </location>
</feature>
<dbReference type="InterPro" id="IPR023214">
    <property type="entry name" value="HAD_sf"/>
</dbReference>
<dbReference type="PROSITE" id="PS00154">
    <property type="entry name" value="ATPASE_E1_E2"/>
    <property type="match status" value="1"/>
</dbReference>
<dbReference type="SFLD" id="SFLDG00002">
    <property type="entry name" value="C1.7:_P-type_atpase_like"/>
    <property type="match status" value="1"/>
</dbReference>
<dbReference type="InterPro" id="IPR015421">
    <property type="entry name" value="PyrdxlP-dep_Trfase_major"/>
</dbReference>
<dbReference type="GO" id="GO:0016887">
    <property type="term" value="F:ATP hydrolysis activity"/>
    <property type="evidence" value="ECO:0007669"/>
    <property type="project" value="InterPro"/>
</dbReference>
<dbReference type="InterPro" id="IPR001757">
    <property type="entry name" value="P_typ_ATPase"/>
</dbReference>
<dbReference type="Gene3D" id="3.40.50.1000">
    <property type="entry name" value="HAD superfamily/HAD-like"/>
    <property type="match status" value="1"/>
</dbReference>
<feature type="region of interest" description="Disordered" evidence="18">
    <location>
        <begin position="561"/>
        <end position="590"/>
    </location>
</feature>
<evidence type="ECO:0000256" key="13">
    <source>
        <dbReference type="ARBA" id="ARBA00023034"/>
    </source>
</evidence>
<dbReference type="Gene3D" id="3.40.640.10">
    <property type="entry name" value="Type I PLP-dependent aspartate aminotransferase-like (Major domain)"/>
    <property type="match status" value="1"/>
</dbReference>
<dbReference type="NCBIfam" id="TIGR01494">
    <property type="entry name" value="ATPase_P-type"/>
    <property type="match status" value="2"/>
</dbReference>
<dbReference type="SMART" id="SM00831">
    <property type="entry name" value="Cation_ATPase_N"/>
    <property type="match status" value="1"/>
</dbReference>
<dbReference type="GO" id="GO:0030170">
    <property type="term" value="F:pyridoxal phosphate binding"/>
    <property type="evidence" value="ECO:0007669"/>
    <property type="project" value="InterPro"/>
</dbReference>
<keyword evidence="11" id="KW-1278">Translocase</keyword>
<proteinExistence type="inferred from homology"/>
<dbReference type="InterPro" id="IPR006413">
    <property type="entry name" value="P-type_ATPase_IIA_PMR1"/>
</dbReference>
<keyword evidence="9" id="KW-0460">Magnesium</keyword>
<keyword evidence="15 17" id="KW-0472">Membrane</keyword>
<protein>
    <recommendedName>
        <fullName evidence="17">Calcium-transporting ATPase</fullName>
        <ecNumber evidence="17">7.2.2.10</ecNumber>
    </recommendedName>
</protein>
<evidence type="ECO:0000256" key="5">
    <source>
        <dbReference type="ARBA" id="ARBA00022692"/>
    </source>
</evidence>
<keyword evidence="4 17" id="KW-0109">Calcium transport</keyword>
<keyword evidence="7 17" id="KW-0106">Calcium</keyword>
<dbReference type="InterPro" id="IPR059000">
    <property type="entry name" value="ATPase_P-type_domA"/>
</dbReference>
<dbReference type="SUPFAM" id="SSF81660">
    <property type="entry name" value="Metal cation-transporting ATPase, ATP-binding domain N"/>
    <property type="match status" value="1"/>
</dbReference>
<dbReference type="InterPro" id="IPR006068">
    <property type="entry name" value="ATPase_P-typ_cation-transptr_C"/>
</dbReference>
<dbReference type="InterPro" id="IPR036412">
    <property type="entry name" value="HAD-like_sf"/>
</dbReference>
<accession>A0A444S2S4</accession>
<name>A0A444S2S4_VERDA</name>
<evidence type="ECO:0000256" key="17">
    <source>
        <dbReference type="RuleBase" id="RU361146"/>
    </source>
</evidence>
<evidence type="ECO:0000256" key="11">
    <source>
        <dbReference type="ARBA" id="ARBA00022967"/>
    </source>
</evidence>
<feature type="transmembrane region" description="Helical" evidence="17">
    <location>
        <begin position="1503"/>
        <end position="1521"/>
    </location>
</feature>
<keyword evidence="14 17" id="KW-0406">Ion transport</keyword>
<feature type="transmembrane region" description="Helical" evidence="17">
    <location>
        <begin position="1570"/>
        <end position="1591"/>
    </location>
</feature>
<gene>
    <name evidence="20" type="ORF">VDGE_04091</name>
</gene>
<dbReference type="Gene3D" id="3.90.1150.10">
    <property type="entry name" value="Aspartate Aminotransferase, domain 1"/>
    <property type="match status" value="1"/>
</dbReference>
<dbReference type="Pfam" id="PF00122">
    <property type="entry name" value="E1-E2_ATPase"/>
    <property type="match status" value="1"/>
</dbReference>
<evidence type="ECO:0000313" key="21">
    <source>
        <dbReference type="Proteomes" id="UP000288725"/>
    </source>
</evidence>
<dbReference type="InterPro" id="IPR004014">
    <property type="entry name" value="ATPase_P-typ_cation-transptr_N"/>
</dbReference>
<evidence type="ECO:0000256" key="7">
    <source>
        <dbReference type="ARBA" id="ARBA00022837"/>
    </source>
</evidence>
<dbReference type="PANTHER" id="PTHR42861">
    <property type="entry name" value="CALCIUM-TRANSPORTING ATPASE"/>
    <property type="match status" value="1"/>
</dbReference>
<dbReference type="PRINTS" id="PR00119">
    <property type="entry name" value="CATATPASE"/>
</dbReference>
<reference evidence="20 21" key="1">
    <citation type="submission" date="2018-12" db="EMBL/GenBank/DDBJ databases">
        <title>Genome of Verticillium dahliae isolate Getta Getta.</title>
        <authorList>
            <person name="Gardiner D.M."/>
        </authorList>
    </citation>
    <scope>NUCLEOTIDE SEQUENCE [LARGE SCALE GENOMIC DNA]</scope>
    <source>
        <strain evidence="20 21">Getta Getta</strain>
    </source>
</reference>
<comment type="cofactor">
    <cofactor evidence="1">
        <name>pyridoxal 5'-phosphate</name>
        <dbReference type="ChEBI" id="CHEBI:597326"/>
    </cofactor>
</comment>
<dbReference type="InterPro" id="IPR000277">
    <property type="entry name" value="Cys/Met-Metab_PyrdxlP-dep_enz"/>
</dbReference>
<evidence type="ECO:0000256" key="10">
    <source>
        <dbReference type="ARBA" id="ARBA00022898"/>
    </source>
</evidence>
<comment type="subcellular location">
    <subcellularLocation>
        <location evidence="2">Golgi apparatus membrane</location>
        <topology evidence="2">Multi-pass membrane protein</topology>
    </subcellularLocation>
    <subcellularLocation>
        <location evidence="17">Membrane</location>
        <topology evidence="17">Multi-pass membrane protein</topology>
    </subcellularLocation>
</comment>
<dbReference type="InterPro" id="IPR044492">
    <property type="entry name" value="P_typ_ATPase_HD_dom"/>
</dbReference>
<keyword evidence="8 17" id="KW-0067">ATP-binding</keyword>
<evidence type="ECO:0000313" key="20">
    <source>
        <dbReference type="EMBL" id="RXG47710.1"/>
    </source>
</evidence>
<dbReference type="GO" id="GO:0005388">
    <property type="term" value="F:P-type calcium transporter activity"/>
    <property type="evidence" value="ECO:0007669"/>
    <property type="project" value="UniProtKB-EC"/>
</dbReference>
<dbReference type="InterPro" id="IPR015424">
    <property type="entry name" value="PyrdxlP-dep_Trfase"/>
</dbReference>
<dbReference type="SUPFAM" id="SSF81665">
    <property type="entry name" value="Calcium ATPase, transmembrane domain M"/>
    <property type="match status" value="1"/>
</dbReference>
<dbReference type="FunFam" id="3.40.1110.10:FF:000040">
    <property type="entry name" value="Calcium-transporting ATPase 1"/>
    <property type="match status" value="1"/>
</dbReference>